<gene>
    <name evidence="2" type="ORF">Q4481_04340</name>
</gene>
<reference evidence="2" key="2">
    <citation type="submission" date="2023-07" db="EMBL/GenBank/DDBJ databases">
        <authorList>
            <person name="Shen H."/>
        </authorList>
    </citation>
    <scope>NUCLEOTIDE SEQUENCE</scope>
    <source>
        <strain evidence="2">TNR-22</strain>
    </source>
</reference>
<dbReference type="Proteomes" id="UP001174932">
    <property type="component" value="Unassembled WGS sequence"/>
</dbReference>
<evidence type="ECO:0000259" key="1">
    <source>
        <dbReference type="Pfam" id="PF01814"/>
    </source>
</evidence>
<evidence type="ECO:0000313" key="2">
    <source>
        <dbReference type="EMBL" id="MDO6963173.1"/>
    </source>
</evidence>
<sequence>MTMSAENLSLLERAGLPADMQILLAKYPRADWESVHTIGHLGQFWISRHDMFRELGGALVASIDHLREEKIDAAGFARWFAPRLNHFLGDLEGHHQIEDYQYFPMFAAADQRLAKGFDLLEQDHHLIHEMLERNASAAQAFHGDLIAGADRLAFSRDAYAKEAESLLTGLLRHLEDEEDLLIPLLIDQGEEKFGGY</sequence>
<evidence type="ECO:0000313" key="3">
    <source>
        <dbReference type="Proteomes" id="UP001174932"/>
    </source>
</evidence>
<feature type="domain" description="Hemerythrin-like" evidence="1">
    <location>
        <begin position="45"/>
        <end position="185"/>
    </location>
</feature>
<protein>
    <submittedName>
        <fullName evidence="2">Hemerythrin domain-containing protein</fullName>
    </submittedName>
</protein>
<keyword evidence="3" id="KW-1185">Reference proteome</keyword>
<accession>A0ABT8YIL9</accession>
<comment type="caution">
    <text evidence="2">The sequence shown here is derived from an EMBL/GenBank/DDBJ whole genome shotgun (WGS) entry which is preliminary data.</text>
</comment>
<dbReference type="RefSeq" id="WP_304375063.1">
    <property type="nucleotide sequence ID" value="NZ_JAUOZU010000003.1"/>
</dbReference>
<dbReference type="Pfam" id="PF01814">
    <property type="entry name" value="Hemerythrin"/>
    <property type="match status" value="1"/>
</dbReference>
<name>A0ABT8YIL9_9HYPH</name>
<reference evidence="2" key="1">
    <citation type="journal article" date="2015" name="Int. J. Syst. Evol. Microbiol.">
        <title>Rhizobium alvei sp. nov., isolated from a freshwater river.</title>
        <authorList>
            <person name="Sheu S.Y."/>
            <person name="Huang H.W."/>
            <person name="Young C.C."/>
            <person name="Chen W.M."/>
        </authorList>
    </citation>
    <scope>NUCLEOTIDE SEQUENCE</scope>
    <source>
        <strain evidence="2">TNR-22</strain>
    </source>
</reference>
<dbReference type="Gene3D" id="1.20.120.520">
    <property type="entry name" value="nmb1532 protein domain like"/>
    <property type="match status" value="1"/>
</dbReference>
<proteinExistence type="predicted"/>
<dbReference type="InterPro" id="IPR012312">
    <property type="entry name" value="Hemerythrin-like"/>
</dbReference>
<dbReference type="EMBL" id="JAUOZU010000003">
    <property type="protein sequence ID" value="MDO6963173.1"/>
    <property type="molecule type" value="Genomic_DNA"/>
</dbReference>
<organism evidence="2 3">
    <name type="scientific">Rhizobium alvei</name>
    <dbReference type="NCBI Taxonomy" id="1132659"/>
    <lineage>
        <taxon>Bacteria</taxon>
        <taxon>Pseudomonadati</taxon>
        <taxon>Pseudomonadota</taxon>
        <taxon>Alphaproteobacteria</taxon>
        <taxon>Hyphomicrobiales</taxon>
        <taxon>Rhizobiaceae</taxon>
        <taxon>Rhizobium/Agrobacterium group</taxon>
        <taxon>Rhizobium</taxon>
    </lineage>
</organism>